<reference evidence="1" key="1">
    <citation type="journal article" date="2025" name="Int. J. Syst. Evol. Microbiol.">
        <title>Streptomyces citrinus sp. nov., with yellow diffusible pigment.</title>
        <authorList>
            <person name="He Y."/>
            <person name="Yang E."/>
            <person name="Xu J."/>
            <person name="Sun Y."/>
            <person name="Sun L."/>
        </authorList>
    </citation>
    <scope>NUCLEOTIDE SEQUENCE</scope>
    <source>
        <strain evidence="1">Q6</strain>
    </source>
</reference>
<evidence type="ECO:0000313" key="2">
    <source>
        <dbReference type="Proteomes" id="UP001432251"/>
    </source>
</evidence>
<proteinExistence type="predicted"/>
<name>A0ACD5ALZ5_9ACTN</name>
<sequence length="168" mass="18776">MTVLIAYASVHGSTRSLAERIAERLTRRGFDVTVTPLGAAPDVTPPRAVVLGSAVHDGAWLPEAAGYVRERRAQLFATPVWMFSVGMAAALPRPLRRLATRREPPRLARLVDAVEPRGYHRFSGVIRRDHLDRRGRILFRLLGCRYGDHRDWDEVDAWADTIAQTLAG</sequence>
<organism evidence="1 2">
    <name type="scientific">Streptomyces citrinus</name>
    <dbReference type="NCBI Taxonomy" id="3118173"/>
    <lineage>
        <taxon>Bacteria</taxon>
        <taxon>Bacillati</taxon>
        <taxon>Actinomycetota</taxon>
        <taxon>Actinomycetes</taxon>
        <taxon>Kitasatosporales</taxon>
        <taxon>Streptomycetaceae</taxon>
        <taxon>Streptomyces</taxon>
    </lineage>
</organism>
<keyword evidence="2" id="KW-1185">Reference proteome</keyword>
<protein>
    <submittedName>
        <fullName evidence="1">Flavodoxin domain-containing protein</fullName>
    </submittedName>
</protein>
<evidence type="ECO:0000313" key="1">
    <source>
        <dbReference type="EMBL" id="WWQ68292.1"/>
    </source>
</evidence>
<gene>
    <name evidence="1" type="ORF">V2W30_36480</name>
</gene>
<accession>A0ACD5ALZ5</accession>
<dbReference type="EMBL" id="CP146022">
    <property type="protein sequence ID" value="WWQ68292.1"/>
    <property type="molecule type" value="Genomic_DNA"/>
</dbReference>
<dbReference type="Proteomes" id="UP001432251">
    <property type="component" value="Chromosome"/>
</dbReference>